<keyword evidence="3" id="KW-1185">Reference proteome</keyword>
<dbReference type="Gene3D" id="3.40.630.30">
    <property type="match status" value="1"/>
</dbReference>
<evidence type="ECO:0000259" key="1">
    <source>
        <dbReference type="PROSITE" id="PS51186"/>
    </source>
</evidence>
<gene>
    <name evidence="2" type="ORF">GCM10009092_21840</name>
</gene>
<protein>
    <recommendedName>
        <fullName evidence="1">N-acetyltransferase domain-containing protein</fullName>
    </recommendedName>
</protein>
<dbReference type="PROSITE" id="PS51186">
    <property type="entry name" value="GNAT"/>
    <property type="match status" value="1"/>
</dbReference>
<dbReference type="CDD" id="cd04301">
    <property type="entry name" value="NAT_SF"/>
    <property type="match status" value="1"/>
</dbReference>
<dbReference type="EMBL" id="BAAAEI010000012">
    <property type="protein sequence ID" value="GAA0357248.1"/>
    <property type="molecule type" value="Genomic_DNA"/>
</dbReference>
<dbReference type="InterPro" id="IPR000182">
    <property type="entry name" value="GNAT_dom"/>
</dbReference>
<comment type="caution">
    <text evidence="2">The sequence shown here is derived from an EMBL/GenBank/DDBJ whole genome shotgun (WGS) entry which is preliminary data.</text>
</comment>
<dbReference type="Proteomes" id="UP001501757">
    <property type="component" value="Unassembled WGS sequence"/>
</dbReference>
<organism evidence="2 3">
    <name type="scientific">Bowmanella denitrificans</name>
    <dbReference type="NCBI Taxonomy" id="366582"/>
    <lineage>
        <taxon>Bacteria</taxon>
        <taxon>Pseudomonadati</taxon>
        <taxon>Pseudomonadota</taxon>
        <taxon>Gammaproteobacteria</taxon>
        <taxon>Alteromonadales</taxon>
        <taxon>Alteromonadaceae</taxon>
        <taxon>Bowmanella</taxon>
    </lineage>
</organism>
<feature type="domain" description="N-acetyltransferase" evidence="1">
    <location>
        <begin position="1"/>
        <end position="121"/>
    </location>
</feature>
<proteinExistence type="predicted"/>
<sequence>MTPHIQAEGLTQDDEEHLNRIKLRFDSAKIISVKGKVCGLLKLVEEGDEWDLIQIQIDTHFRGKGIGQRVIKDVLKRAFASGASVKLSVLRSNPAKKLYEKLGFKPYMQTDTTFEMRAVVSSPPGFE</sequence>
<accession>A0ABN0X7N1</accession>
<name>A0ABN0X7N1_9ALTE</name>
<evidence type="ECO:0000313" key="3">
    <source>
        <dbReference type="Proteomes" id="UP001501757"/>
    </source>
</evidence>
<dbReference type="Pfam" id="PF13508">
    <property type="entry name" value="Acetyltransf_7"/>
    <property type="match status" value="1"/>
</dbReference>
<reference evidence="2 3" key="1">
    <citation type="journal article" date="2019" name="Int. J. Syst. Evol. Microbiol.">
        <title>The Global Catalogue of Microorganisms (GCM) 10K type strain sequencing project: providing services to taxonomists for standard genome sequencing and annotation.</title>
        <authorList>
            <consortium name="The Broad Institute Genomics Platform"/>
            <consortium name="The Broad Institute Genome Sequencing Center for Infectious Disease"/>
            <person name="Wu L."/>
            <person name="Ma J."/>
        </authorList>
    </citation>
    <scope>NUCLEOTIDE SEQUENCE [LARGE SCALE GENOMIC DNA]</scope>
    <source>
        <strain evidence="2 3">JCM 13378</strain>
    </source>
</reference>
<evidence type="ECO:0000313" key="2">
    <source>
        <dbReference type="EMBL" id="GAA0357248.1"/>
    </source>
</evidence>
<dbReference type="SUPFAM" id="SSF55729">
    <property type="entry name" value="Acyl-CoA N-acyltransferases (Nat)"/>
    <property type="match status" value="1"/>
</dbReference>
<dbReference type="InterPro" id="IPR016181">
    <property type="entry name" value="Acyl_CoA_acyltransferase"/>
</dbReference>